<keyword evidence="3 5" id="KW-0560">Oxidoreductase</keyword>
<reference evidence="8" key="1">
    <citation type="submission" date="2022-09" db="EMBL/GenBank/DDBJ databases">
        <title>Chromosome-level assembly of Trichoderma breve T069, a fungus used in development of biopesticide product.</title>
        <authorList>
            <person name="Lin R."/>
            <person name="Liu T."/>
        </authorList>
    </citation>
    <scope>NUCLEOTIDE SEQUENCE</scope>
    <source>
        <strain evidence="8">T069</strain>
    </source>
</reference>
<evidence type="ECO:0000256" key="5">
    <source>
        <dbReference type="RuleBase" id="RU364054"/>
    </source>
</evidence>
<dbReference type="SUPFAM" id="SSF51735">
    <property type="entry name" value="NAD(P)-binding Rossmann-fold domains"/>
    <property type="match status" value="1"/>
</dbReference>
<evidence type="ECO:0000313" key="9">
    <source>
        <dbReference type="Proteomes" id="UP001140511"/>
    </source>
</evidence>
<dbReference type="GO" id="GO:0005739">
    <property type="term" value="C:mitochondrion"/>
    <property type="evidence" value="ECO:0007669"/>
    <property type="project" value="TreeGrafter"/>
</dbReference>
<feature type="domain" description="Proline dehydrogenase" evidence="6">
    <location>
        <begin position="285"/>
        <end position="531"/>
    </location>
</feature>
<sequence length="552" mass="61407">MEKKIVTVVGATGIQGGSVIDVLLKDDKYHIRAVTRNCESQSAKGLAAKGVEVVQATTNDVSSLTAAFQGSSIIFGVTDFFGLFVKEGPLKATEIESSQALNLAKAAAATPTLEHYIWSTLPDAKTQSSGKFLVPHFESKNVADRYIQSQPELFTKTTFVIIGYYAANFYWQTHTPIFIPSAGKHVQLNGYPADTPLRPIGDAKNNIGIFIKAIIDQPDKTLPGKHVLAHTENITCGEMLQLWGEAQGKTAEYIELRPEEFNKVWPGWAEEIGIMMQFFWLTGAGSAVTTALSHGKPLPTQMESALVDLCDEAIRRHVNIFLDAEQQHVQPGIDKVALDLMRRYNRGDVAVVFNTYQAYLKSTSVTLLDHLHCAKQEDFMIGIKLVRGAYMSTEPRHLIHNTKAETDASYDLIAESLIQGQSTAWKQDESFTSPRLQLFLATHNRASTLKAQELQQSRTNAGLPRIQVQYGQLLGMADEVSFTLLQRNKQDIHSQGSVSEVYKCLTWGTIGDCIFYLLRRANENKDAVSRTLAEYQALRREVVRRVKSVFSF</sequence>
<dbReference type="PANTHER" id="PTHR13914:SF0">
    <property type="entry name" value="PROLINE DEHYDROGENASE 1, MITOCHONDRIAL"/>
    <property type="match status" value="1"/>
</dbReference>
<dbReference type="GO" id="GO:0071949">
    <property type="term" value="F:FAD binding"/>
    <property type="evidence" value="ECO:0007669"/>
    <property type="project" value="TreeGrafter"/>
</dbReference>
<evidence type="ECO:0000313" key="8">
    <source>
        <dbReference type="EMBL" id="KAJ4861245.1"/>
    </source>
</evidence>
<dbReference type="InterPro" id="IPR029041">
    <property type="entry name" value="FAD-linked_oxidoreductase-like"/>
</dbReference>
<keyword evidence="9" id="KW-1185">Reference proteome</keyword>
<evidence type="ECO:0000259" key="6">
    <source>
        <dbReference type="Pfam" id="PF01619"/>
    </source>
</evidence>
<accession>A0A9W9E885</accession>
<dbReference type="Pfam" id="PF01619">
    <property type="entry name" value="Pro_dh"/>
    <property type="match status" value="1"/>
</dbReference>
<evidence type="ECO:0000256" key="2">
    <source>
        <dbReference type="ARBA" id="ARBA00012695"/>
    </source>
</evidence>
<dbReference type="EMBL" id="JAOPEN010000003">
    <property type="protein sequence ID" value="KAJ4861245.1"/>
    <property type="molecule type" value="Genomic_DNA"/>
</dbReference>
<evidence type="ECO:0000256" key="3">
    <source>
        <dbReference type="ARBA" id="ARBA00023002"/>
    </source>
</evidence>
<dbReference type="InterPro" id="IPR002872">
    <property type="entry name" value="Proline_DH_dom"/>
</dbReference>
<dbReference type="GeneID" id="80868131"/>
<name>A0A9W9E885_9HYPO</name>
<evidence type="ECO:0000256" key="1">
    <source>
        <dbReference type="ARBA" id="ARBA00005869"/>
    </source>
</evidence>
<dbReference type="Proteomes" id="UP001140511">
    <property type="component" value="Unassembled WGS sequence"/>
</dbReference>
<organism evidence="8 9">
    <name type="scientific">Trichoderma breve</name>
    <dbReference type="NCBI Taxonomy" id="2034170"/>
    <lineage>
        <taxon>Eukaryota</taxon>
        <taxon>Fungi</taxon>
        <taxon>Dikarya</taxon>
        <taxon>Ascomycota</taxon>
        <taxon>Pezizomycotina</taxon>
        <taxon>Sordariomycetes</taxon>
        <taxon>Hypocreomycetidae</taxon>
        <taxon>Hypocreales</taxon>
        <taxon>Hypocreaceae</taxon>
        <taxon>Trichoderma</taxon>
    </lineage>
</organism>
<protein>
    <recommendedName>
        <fullName evidence="2 5">Proline dehydrogenase</fullName>
        <ecNumber evidence="2 5">1.5.5.2</ecNumber>
    </recommendedName>
</protein>
<dbReference type="InterPro" id="IPR008030">
    <property type="entry name" value="NmrA-like"/>
</dbReference>
<dbReference type="Gene3D" id="3.40.50.720">
    <property type="entry name" value="NAD(P)-binding Rossmann-like Domain"/>
    <property type="match status" value="1"/>
</dbReference>
<comment type="caution">
    <text evidence="8">The sequence shown here is derived from an EMBL/GenBank/DDBJ whole genome shotgun (WGS) entry which is preliminary data.</text>
</comment>
<feature type="domain" description="NmrA-like" evidence="7">
    <location>
        <begin position="2"/>
        <end position="280"/>
    </location>
</feature>
<dbReference type="Pfam" id="PF05368">
    <property type="entry name" value="NmrA"/>
    <property type="match status" value="1"/>
</dbReference>
<keyword evidence="5" id="KW-0274">FAD</keyword>
<dbReference type="GO" id="GO:0010133">
    <property type="term" value="P:L-proline catabolic process to L-glutamate"/>
    <property type="evidence" value="ECO:0007669"/>
    <property type="project" value="TreeGrafter"/>
</dbReference>
<keyword evidence="4 5" id="KW-0642">Proline metabolism</keyword>
<gene>
    <name evidence="8" type="ORF">T069G_06233</name>
</gene>
<evidence type="ECO:0000256" key="4">
    <source>
        <dbReference type="ARBA" id="ARBA00023062"/>
    </source>
</evidence>
<dbReference type="InterPro" id="IPR036291">
    <property type="entry name" value="NAD(P)-bd_dom_sf"/>
</dbReference>
<comment type="similarity">
    <text evidence="1 5">Belongs to the proline oxidase family.</text>
</comment>
<comment type="function">
    <text evidence="5">Converts proline to delta-1-pyrroline-5-carboxylate.</text>
</comment>
<comment type="cofactor">
    <cofactor evidence="5">
        <name>FAD</name>
        <dbReference type="ChEBI" id="CHEBI:57692"/>
    </cofactor>
</comment>
<dbReference type="InterPro" id="IPR015659">
    <property type="entry name" value="Proline_oxidase"/>
</dbReference>
<dbReference type="Gene3D" id="3.20.20.220">
    <property type="match status" value="1"/>
</dbReference>
<keyword evidence="5" id="KW-0285">Flavoprotein</keyword>
<dbReference type="GO" id="GO:0004657">
    <property type="term" value="F:proline dehydrogenase activity"/>
    <property type="evidence" value="ECO:0007669"/>
    <property type="project" value="UniProtKB-EC"/>
</dbReference>
<dbReference type="PANTHER" id="PTHR13914">
    <property type="entry name" value="PROLINE OXIDASE"/>
    <property type="match status" value="1"/>
</dbReference>
<dbReference type="SUPFAM" id="SSF51730">
    <property type="entry name" value="FAD-linked oxidoreductase"/>
    <property type="match status" value="1"/>
</dbReference>
<evidence type="ECO:0000259" key="7">
    <source>
        <dbReference type="Pfam" id="PF05368"/>
    </source>
</evidence>
<dbReference type="RefSeq" id="XP_056030301.1">
    <property type="nucleotide sequence ID" value="XM_056173443.1"/>
</dbReference>
<dbReference type="EC" id="1.5.5.2" evidence="2 5"/>
<comment type="catalytic activity">
    <reaction evidence="5">
        <text>L-proline + a quinone = (S)-1-pyrroline-5-carboxylate + a quinol + H(+)</text>
        <dbReference type="Rhea" id="RHEA:23784"/>
        <dbReference type="ChEBI" id="CHEBI:15378"/>
        <dbReference type="ChEBI" id="CHEBI:17388"/>
        <dbReference type="ChEBI" id="CHEBI:24646"/>
        <dbReference type="ChEBI" id="CHEBI:60039"/>
        <dbReference type="ChEBI" id="CHEBI:132124"/>
        <dbReference type="EC" id="1.5.5.2"/>
    </reaction>
</comment>
<dbReference type="AlphaFoldDB" id="A0A9W9E885"/>
<proteinExistence type="inferred from homology"/>